<dbReference type="PANTHER" id="PTHR33204:SF37">
    <property type="entry name" value="HTH-TYPE TRANSCRIPTIONAL REGULATOR YODB"/>
    <property type="match status" value="1"/>
</dbReference>
<evidence type="ECO:0000256" key="3">
    <source>
        <dbReference type="ARBA" id="ARBA00023163"/>
    </source>
</evidence>
<dbReference type="Gene3D" id="1.10.10.10">
    <property type="entry name" value="Winged helix-like DNA-binding domain superfamily/Winged helix DNA-binding domain"/>
    <property type="match status" value="1"/>
</dbReference>
<evidence type="ECO:0000259" key="4">
    <source>
        <dbReference type="PROSITE" id="PS51118"/>
    </source>
</evidence>
<keyword evidence="1" id="KW-0805">Transcription regulation</keyword>
<dbReference type="EMBL" id="AFWV01000002">
    <property type="protein sequence ID" value="EGV20199.1"/>
    <property type="molecule type" value="Genomic_DNA"/>
</dbReference>
<organism evidence="5 6">
    <name type="scientific">Thiocapsa marina 5811</name>
    <dbReference type="NCBI Taxonomy" id="768671"/>
    <lineage>
        <taxon>Bacteria</taxon>
        <taxon>Pseudomonadati</taxon>
        <taxon>Pseudomonadota</taxon>
        <taxon>Gammaproteobacteria</taxon>
        <taxon>Chromatiales</taxon>
        <taxon>Chromatiaceae</taxon>
        <taxon>Thiocapsa</taxon>
    </lineage>
</organism>
<proteinExistence type="predicted"/>
<dbReference type="AlphaFoldDB" id="F9U7H3"/>
<dbReference type="Proteomes" id="UP000005459">
    <property type="component" value="Unassembled WGS sequence"/>
</dbReference>
<dbReference type="InterPro" id="IPR036388">
    <property type="entry name" value="WH-like_DNA-bd_sf"/>
</dbReference>
<dbReference type="PROSITE" id="PS51118">
    <property type="entry name" value="HTH_HXLR"/>
    <property type="match status" value="1"/>
</dbReference>
<dbReference type="PANTHER" id="PTHR33204">
    <property type="entry name" value="TRANSCRIPTIONAL REGULATOR, MARR FAMILY"/>
    <property type="match status" value="1"/>
</dbReference>
<dbReference type="GO" id="GO:0003677">
    <property type="term" value="F:DNA binding"/>
    <property type="evidence" value="ECO:0007669"/>
    <property type="project" value="UniProtKB-KW"/>
</dbReference>
<dbReference type="Pfam" id="PF01638">
    <property type="entry name" value="HxlR"/>
    <property type="match status" value="1"/>
</dbReference>
<dbReference type="eggNOG" id="COG1733">
    <property type="taxonomic scope" value="Bacteria"/>
</dbReference>
<protein>
    <submittedName>
        <fullName evidence="5">Transcriptional regulator, HxlR family</fullName>
    </submittedName>
</protein>
<dbReference type="STRING" id="768671.ThimaDRAFT_0875"/>
<evidence type="ECO:0000313" key="5">
    <source>
        <dbReference type="EMBL" id="EGV20199.1"/>
    </source>
</evidence>
<evidence type="ECO:0000256" key="1">
    <source>
        <dbReference type="ARBA" id="ARBA00023015"/>
    </source>
</evidence>
<evidence type="ECO:0000313" key="6">
    <source>
        <dbReference type="Proteomes" id="UP000005459"/>
    </source>
</evidence>
<keyword evidence="3" id="KW-0804">Transcription</keyword>
<keyword evidence="2" id="KW-0238">DNA-binding</keyword>
<dbReference type="InterPro" id="IPR036390">
    <property type="entry name" value="WH_DNA-bd_sf"/>
</dbReference>
<dbReference type="OrthoDB" id="9807069at2"/>
<evidence type="ECO:0000256" key="2">
    <source>
        <dbReference type="ARBA" id="ARBA00023125"/>
    </source>
</evidence>
<dbReference type="SUPFAM" id="SSF46785">
    <property type="entry name" value="Winged helix' DNA-binding domain"/>
    <property type="match status" value="1"/>
</dbReference>
<dbReference type="InterPro" id="IPR002577">
    <property type="entry name" value="HTH_HxlR"/>
</dbReference>
<keyword evidence="6" id="KW-1185">Reference proteome</keyword>
<dbReference type="PATRIC" id="fig|768671.3.peg.934"/>
<accession>F9U7H3</accession>
<name>F9U7H3_9GAMM</name>
<sequence>MQKRIKKSSPPLRSTYKKLEDVVGCKWSVSVLQAVGAGIARPGALERHIDGISTKVLSERLRKLTQYELLSKQIFAESPPRTEYRLTDKGRKLVDIIDRIRTLDEEPGKADKGDLPDS</sequence>
<gene>
    <name evidence="5" type="ORF">ThimaDRAFT_0875</name>
</gene>
<reference evidence="5 6" key="1">
    <citation type="submission" date="2011-06" db="EMBL/GenBank/DDBJ databases">
        <title>The draft genome of Thiocapsa marina 5811.</title>
        <authorList>
            <consortium name="US DOE Joint Genome Institute (JGI-PGF)"/>
            <person name="Lucas S."/>
            <person name="Han J."/>
            <person name="Cheng J.-F."/>
            <person name="Goodwin L."/>
            <person name="Pitluck S."/>
            <person name="Peters L."/>
            <person name="Land M.L."/>
            <person name="Hauser L."/>
            <person name="Vogl K."/>
            <person name="Liu Z."/>
            <person name="Imhoff J."/>
            <person name="Thiel V."/>
            <person name="Frigaard N.-U."/>
            <person name="Bryant D."/>
            <person name="Woyke T.J."/>
        </authorList>
    </citation>
    <scope>NUCLEOTIDE SEQUENCE [LARGE SCALE GENOMIC DNA]</scope>
    <source>
        <strain evidence="5 6">5811</strain>
    </source>
</reference>
<feature type="domain" description="HTH hxlR-type" evidence="4">
    <location>
        <begin position="9"/>
        <end position="112"/>
    </location>
</feature>